<comment type="pathway">
    <text evidence="2 8">Polyol metabolism; myo-inositol biosynthesis; myo-inositol from D-glucose 6-phosphate: step 2/2.</text>
</comment>
<organism evidence="9 10">
    <name type="scientific">Rhynocoris fuscipes</name>
    <dbReference type="NCBI Taxonomy" id="488301"/>
    <lineage>
        <taxon>Eukaryota</taxon>
        <taxon>Metazoa</taxon>
        <taxon>Ecdysozoa</taxon>
        <taxon>Arthropoda</taxon>
        <taxon>Hexapoda</taxon>
        <taxon>Insecta</taxon>
        <taxon>Pterygota</taxon>
        <taxon>Neoptera</taxon>
        <taxon>Paraneoptera</taxon>
        <taxon>Hemiptera</taxon>
        <taxon>Heteroptera</taxon>
        <taxon>Panheteroptera</taxon>
        <taxon>Cimicomorpha</taxon>
        <taxon>Reduviidae</taxon>
        <taxon>Harpactorinae</taxon>
        <taxon>Harpactorini</taxon>
        <taxon>Rhynocoris</taxon>
    </lineage>
</organism>
<dbReference type="GO" id="GO:0046854">
    <property type="term" value="P:phosphatidylinositol phosphate biosynthetic process"/>
    <property type="evidence" value="ECO:0007669"/>
    <property type="project" value="InterPro"/>
</dbReference>
<protein>
    <recommendedName>
        <fullName evidence="8">Inositol-1-monophosphatase</fullName>
        <ecNumber evidence="8">3.1.3.25</ecNumber>
    </recommendedName>
</protein>
<evidence type="ECO:0000256" key="5">
    <source>
        <dbReference type="ARBA" id="ARBA00022801"/>
    </source>
</evidence>
<evidence type="ECO:0000313" key="10">
    <source>
        <dbReference type="Proteomes" id="UP001461498"/>
    </source>
</evidence>
<dbReference type="PRINTS" id="PR00377">
    <property type="entry name" value="IMPHPHTASES"/>
</dbReference>
<dbReference type="GO" id="GO:0008934">
    <property type="term" value="F:inositol monophosphate 1-phosphatase activity"/>
    <property type="evidence" value="ECO:0007669"/>
    <property type="project" value="InterPro"/>
</dbReference>
<dbReference type="InterPro" id="IPR020552">
    <property type="entry name" value="Inositol_monoPase_Li-sen"/>
</dbReference>
<dbReference type="InterPro" id="IPR033942">
    <property type="entry name" value="IMPase"/>
</dbReference>
<evidence type="ECO:0000256" key="4">
    <source>
        <dbReference type="ARBA" id="ARBA00022723"/>
    </source>
</evidence>
<keyword evidence="5 8" id="KW-0378">Hydrolase</keyword>
<feature type="binding site" evidence="7">
    <location>
        <position position="91"/>
    </location>
    <ligand>
        <name>Mg(2+)</name>
        <dbReference type="ChEBI" id="CHEBI:18420"/>
        <label>1</label>
        <note>catalytic</note>
    </ligand>
</feature>
<dbReference type="PANTHER" id="PTHR20854">
    <property type="entry name" value="INOSITOL MONOPHOSPHATASE"/>
    <property type="match status" value="1"/>
</dbReference>
<dbReference type="InterPro" id="IPR000760">
    <property type="entry name" value="Inositol_monophosphatase-like"/>
</dbReference>
<dbReference type="PRINTS" id="PR00378">
    <property type="entry name" value="LIIMPHPHTASE"/>
</dbReference>
<dbReference type="SUPFAM" id="SSF56655">
    <property type="entry name" value="Carbohydrate phosphatase"/>
    <property type="match status" value="1"/>
</dbReference>
<dbReference type="InterPro" id="IPR020583">
    <property type="entry name" value="Inositol_monoP_metal-BS"/>
</dbReference>
<dbReference type="GO" id="GO:0007165">
    <property type="term" value="P:signal transduction"/>
    <property type="evidence" value="ECO:0007669"/>
    <property type="project" value="TreeGrafter"/>
</dbReference>
<keyword evidence="4 7" id="KW-0479">Metal-binding</keyword>
<dbReference type="CDD" id="cd01639">
    <property type="entry name" value="IMPase"/>
    <property type="match status" value="1"/>
</dbReference>
<dbReference type="PANTHER" id="PTHR20854:SF25">
    <property type="entry name" value="INOSITOL-1-MONOPHOSPHATASE"/>
    <property type="match status" value="1"/>
</dbReference>
<dbReference type="PROSITE" id="PS00630">
    <property type="entry name" value="IMP_2"/>
    <property type="match status" value="1"/>
</dbReference>
<evidence type="ECO:0000313" key="9">
    <source>
        <dbReference type="EMBL" id="KAK9499004.1"/>
    </source>
</evidence>
<accession>A0AAW1CN92</accession>
<evidence type="ECO:0000256" key="2">
    <source>
        <dbReference type="ARBA" id="ARBA00005152"/>
    </source>
</evidence>
<feature type="binding site" evidence="7">
    <location>
        <position position="71"/>
    </location>
    <ligand>
        <name>Mg(2+)</name>
        <dbReference type="ChEBI" id="CHEBI:18420"/>
        <label>1</label>
        <note>catalytic</note>
    </ligand>
</feature>
<dbReference type="FunFam" id="3.30.540.10:FF:000004">
    <property type="entry name" value="Inositol-1-monophosphatase"/>
    <property type="match status" value="1"/>
</dbReference>
<evidence type="ECO:0000256" key="1">
    <source>
        <dbReference type="ARBA" id="ARBA00001946"/>
    </source>
</evidence>
<evidence type="ECO:0000256" key="7">
    <source>
        <dbReference type="PIRSR" id="PIRSR600760-2"/>
    </source>
</evidence>
<comment type="caution">
    <text evidence="9">The sequence shown here is derived from an EMBL/GenBank/DDBJ whole genome shotgun (WGS) entry which is preliminary data.</text>
</comment>
<dbReference type="InterPro" id="IPR020550">
    <property type="entry name" value="Inositol_monophosphatase_CS"/>
</dbReference>
<keyword evidence="6 7" id="KW-0460">Magnesium</keyword>
<keyword evidence="10" id="KW-1185">Reference proteome</keyword>
<dbReference type="Pfam" id="PF00459">
    <property type="entry name" value="Inositol_P"/>
    <property type="match status" value="1"/>
</dbReference>
<dbReference type="Gene3D" id="3.30.540.10">
    <property type="entry name" value="Fructose-1,6-Bisphosphatase, subunit A, domain 1"/>
    <property type="match status" value="1"/>
</dbReference>
<dbReference type="GO" id="GO:0046872">
    <property type="term" value="F:metal ion binding"/>
    <property type="evidence" value="ECO:0007669"/>
    <property type="project" value="UniProtKB-KW"/>
</dbReference>
<comment type="catalytic activity">
    <reaction evidence="8">
        <text>a myo-inositol phosphate + H2O = myo-inositol + phosphate</text>
        <dbReference type="Rhea" id="RHEA:24056"/>
        <dbReference type="ChEBI" id="CHEBI:15377"/>
        <dbReference type="ChEBI" id="CHEBI:17268"/>
        <dbReference type="ChEBI" id="CHEBI:43474"/>
        <dbReference type="ChEBI" id="CHEBI:84139"/>
        <dbReference type="EC" id="3.1.3.25"/>
    </reaction>
</comment>
<name>A0AAW1CN92_9HEMI</name>
<comment type="similarity">
    <text evidence="3 8">Belongs to the inositol monophosphatase superfamily.</text>
</comment>
<feature type="binding site" evidence="7">
    <location>
        <position position="88"/>
    </location>
    <ligand>
        <name>Mg(2+)</name>
        <dbReference type="ChEBI" id="CHEBI:18420"/>
        <label>1</label>
        <note>catalytic</note>
    </ligand>
</feature>
<dbReference type="PROSITE" id="PS00629">
    <property type="entry name" value="IMP_1"/>
    <property type="match status" value="1"/>
</dbReference>
<sequence>MAEVDLDKCYAVIMEAVEKASEIIQKGFASTKTVKTKTASHDIVTEYDRKIEDCLIGHLSKVFPTHKFIGEETFMNEVLTDEPTWIIDPIDGTANFVHSYPYSAICAALCVRKEILIGIVCNPMMNQLYTAIKGRGSFLNGKKLSTSKIEELNRAVVGYEISLGAYPQNTELYVKRYRSCVTQCQGMRSIGCAQLSLCLVASGLWDAYHVEHLFPWDIAAGALIITEAGGTIIDVYGSKLNVELGRCIAAGTESLARKLVTVFNVS</sequence>
<feature type="binding site" evidence="7">
    <location>
        <position position="217"/>
    </location>
    <ligand>
        <name>Mg(2+)</name>
        <dbReference type="ChEBI" id="CHEBI:18420"/>
        <label>1</label>
        <note>catalytic</note>
    </ligand>
</feature>
<dbReference type="EC" id="3.1.3.25" evidence="8"/>
<evidence type="ECO:0000256" key="8">
    <source>
        <dbReference type="RuleBase" id="RU364068"/>
    </source>
</evidence>
<dbReference type="GO" id="GO:0006020">
    <property type="term" value="P:inositol metabolic process"/>
    <property type="evidence" value="ECO:0007669"/>
    <property type="project" value="TreeGrafter"/>
</dbReference>
<dbReference type="EMBL" id="JAPXFL010000012">
    <property type="protein sequence ID" value="KAK9499004.1"/>
    <property type="molecule type" value="Genomic_DNA"/>
</dbReference>
<evidence type="ECO:0000256" key="3">
    <source>
        <dbReference type="ARBA" id="ARBA00009759"/>
    </source>
</evidence>
<evidence type="ECO:0000256" key="6">
    <source>
        <dbReference type="ARBA" id="ARBA00022842"/>
    </source>
</evidence>
<dbReference type="AlphaFoldDB" id="A0AAW1CN92"/>
<comment type="cofactor">
    <cofactor evidence="1 7 8">
        <name>Mg(2+)</name>
        <dbReference type="ChEBI" id="CHEBI:18420"/>
    </cofactor>
</comment>
<feature type="binding site" evidence="7">
    <location>
        <position position="90"/>
    </location>
    <ligand>
        <name>Mg(2+)</name>
        <dbReference type="ChEBI" id="CHEBI:18420"/>
        <label>2</label>
    </ligand>
</feature>
<reference evidence="9 10" key="1">
    <citation type="submission" date="2022-12" db="EMBL/GenBank/DDBJ databases">
        <title>Chromosome-level genome assembly of true bugs.</title>
        <authorList>
            <person name="Ma L."/>
            <person name="Li H."/>
        </authorList>
    </citation>
    <scope>NUCLEOTIDE SEQUENCE [LARGE SCALE GENOMIC DNA]</scope>
    <source>
        <strain evidence="9">Lab_2022b</strain>
    </source>
</reference>
<gene>
    <name evidence="9" type="ORF">O3M35_003527</name>
</gene>
<proteinExistence type="inferred from homology"/>
<dbReference type="Proteomes" id="UP001461498">
    <property type="component" value="Unassembled WGS sequence"/>
</dbReference>
<dbReference type="Gene3D" id="3.40.190.80">
    <property type="match status" value="1"/>
</dbReference>